<feature type="region of interest" description="Disordered" evidence="1">
    <location>
        <begin position="918"/>
        <end position="1018"/>
    </location>
</feature>
<feature type="region of interest" description="Disordered" evidence="1">
    <location>
        <begin position="1165"/>
        <end position="1188"/>
    </location>
</feature>
<feature type="compositionally biased region" description="Basic and acidic residues" evidence="1">
    <location>
        <begin position="653"/>
        <end position="662"/>
    </location>
</feature>
<feature type="compositionally biased region" description="Basic and acidic residues" evidence="1">
    <location>
        <begin position="918"/>
        <end position="931"/>
    </location>
</feature>
<dbReference type="HOGENOM" id="CLU_238923_0_0_1"/>
<feature type="compositionally biased region" description="Acidic residues" evidence="1">
    <location>
        <begin position="579"/>
        <end position="588"/>
    </location>
</feature>
<dbReference type="Proteomes" id="UP000015100">
    <property type="component" value="Unassembled WGS sequence"/>
</dbReference>
<feature type="compositionally biased region" description="Low complexity" evidence="1">
    <location>
        <begin position="1171"/>
        <end position="1184"/>
    </location>
</feature>
<evidence type="ECO:0000313" key="3">
    <source>
        <dbReference type="Proteomes" id="UP000015100"/>
    </source>
</evidence>
<feature type="region of interest" description="Disordered" evidence="1">
    <location>
        <begin position="486"/>
        <end position="531"/>
    </location>
</feature>
<feature type="compositionally biased region" description="Basic and acidic residues" evidence="1">
    <location>
        <begin position="1223"/>
        <end position="1234"/>
    </location>
</feature>
<protein>
    <submittedName>
        <fullName evidence="2">Uncharacterized protein</fullName>
    </submittedName>
</protein>
<keyword evidence="3" id="KW-1185">Reference proteome</keyword>
<accession>S8CBH2</accession>
<feature type="compositionally biased region" description="Basic residues" evidence="1">
    <location>
        <begin position="595"/>
        <end position="605"/>
    </location>
</feature>
<dbReference type="OrthoDB" id="5412146at2759"/>
<feature type="compositionally biased region" description="Basic residues" evidence="1">
    <location>
        <begin position="435"/>
        <end position="446"/>
    </location>
</feature>
<feature type="compositionally biased region" description="Basic residues" evidence="1">
    <location>
        <begin position="521"/>
        <end position="531"/>
    </location>
</feature>
<feature type="compositionally biased region" description="Low complexity" evidence="1">
    <location>
        <begin position="1046"/>
        <end position="1066"/>
    </location>
</feature>
<feature type="compositionally biased region" description="Polar residues" evidence="1">
    <location>
        <begin position="1137"/>
        <end position="1149"/>
    </location>
</feature>
<evidence type="ECO:0000313" key="2">
    <source>
        <dbReference type="EMBL" id="EPS45027.1"/>
    </source>
</evidence>
<dbReference type="STRING" id="1284197.S8CBH2"/>
<feature type="region of interest" description="Disordered" evidence="1">
    <location>
        <begin position="1046"/>
        <end position="1086"/>
    </location>
</feature>
<feature type="compositionally biased region" description="Polar residues" evidence="1">
    <location>
        <begin position="616"/>
        <end position="628"/>
    </location>
</feature>
<dbReference type="EMBL" id="AQGS01000024">
    <property type="protein sequence ID" value="EPS45027.1"/>
    <property type="molecule type" value="Genomic_DNA"/>
</dbReference>
<feature type="region of interest" description="Disordered" evidence="1">
    <location>
        <begin position="1115"/>
        <end position="1149"/>
    </location>
</feature>
<proteinExistence type="predicted"/>
<organism evidence="2 3">
    <name type="scientific">Dactylellina haptotyla (strain CBS 200.50)</name>
    <name type="common">Nematode-trapping fungus</name>
    <name type="synonym">Monacrosporium haptotylum</name>
    <dbReference type="NCBI Taxonomy" id="1284197"/>
    <lineage>
        <taxon>Eukaryota</taxon>
        <taxon>Fungi</taxon>
        <taxon>Dikarya</taxon>
        <taxon>Ascomycota</taxon>
        <taxon>Pezizomycotina</taxon>
        <taxon>Orbiliomycetes</taxon>
        <taxon>Orbiliales</taxon>
        <taxon>Orbiliaceae</taxon>
        <taxon>Dactylellina</taxon>
    </lineage>
</organism>
<comment type="caution">
    <text evidence="2">The sequence shown here is derived from an EMBL/GenBank/DDBJ whole genome shotgun (WGS) entry which is preliminary data.</text>
</comment>
<evidence type="ECO:0000256" key="1">
    <source>
        <dbReference type="SAM" id="MobiDB-lite"/>
    </source>
</evidence>
<feature type="region of interest" description="Disordered" evidence="1">
    <location>
        <begin position="1200"/>
        <end position="1254"/>
    </location>
</feature>
<sequence>MPNKRCYRLIIATLDGASQVKIKDLSEDTFLMLLPKGYDDSNVMTLSADFIPPGGELTVYHIQDSKKTEELLELLRLRAASTLIHSIPPAYRKLPPPYEHLEDIHVIDRLLDDDEDAVEGYRHVITHMHGIFTKGITKSVNAEPSDTTNYGRPFLESLEAASPIWEERAKKLLIEEHKILQELLNELGTGLDFIRFHLGRLLSGGQFEKLISHAMMAAVDKSPILRSYHQIAYDVNVEHYMNGRPVEILLQQLENWAKSPRFVDNDSFRIDSQYATHTKKHPMQCLDDLGEKYFRKIIETHESGEVLYTRAVLCRSLVVIYFFQSLITLWDNCLLNGHANTVEGLVPTYPNLMERLRQTMARGSCPRESHTEIKKAGKLLDKLATEKLTPQAPLVRSSSPTRCSSLDDVEMVDANPLSEHSSGTIIQTEVNPGSRKCKKKNKRRSEKRKEERLNMKLENKVNVAQVATSVEDTAISVEPVTSAIVTPKPSQSPVDELKAGVEKKQKKVVPMSASSGPVSKAKAKKERRKARAANELALQQLEDQMFQEAKAAAALDVEIGSNGNGTPAVTRPTTPEEQIPIEEDENSDEILTPTKLRRIRRKAKKRADAAAAAAGSSPSTPKKASHSPQTSLSSSASKESPQSQEEFYDDEEAMRKAIEASKQEQVVWTLVSDKKPKSATSSRPIRRRVPVIHHGNHNAVFPEYSSPPIVRKPSPKPTATQNKQQAGPGPKLGKKPAAGVRPVGPRKDNRKSSGKNVKPKVERKVTPPPPIPVFESVEEFPILVVPKLLKAQSPLETTPAEPTTVQVECKDDALISEMLGFSPFAEPQTNREIARVAFPSDGLFEKARAGENPTIGDVSKVPATKAQMETTIEEEKPEGKEVADKEVVEVEKVTPKKERRAVVIPAADLKVILTPKKTDQKPVVTPKKDQKGVVTPKKIQRPITPVRDQREYAIVTPRKNLRPLTTPTRAKKAAKATQDQPAVAAQGSSVPEKKVATTPARKPEPSSPTKANASPAVIIRTPSPVKAESPVPTVARTPPVVVARAPSPKVATAPVVASQVPSSPSARTGTVQLTKVEMSSSTEAKAPSIAVAKAPSLIKPQPVVAKASNVVAKAPSLVKTATPSSGKPETPSPAKVETSSPASEITNKRSVLVLEDRIQFKSLTKKERRAQQAAKKAEQLAVKASSAQCQVSEDIKPAVTKAGPAEVREGASASDLPGNPAKDGNDKVVTKEEGATDVPAVQQPSGAGRSPLRPLIKKPEARKPVLNEEGQVAEEWVRRKIADNFHLFPSYGLEERFDNPPMRRDGEFVHDELMYHSYPSNMVGGIGGVDERAFMLGASPSLDCRRGEVVVPVDVKQRRVFSYYVEKPAEQGAPTEAVEIKSPHDRRYRFLSQEESGRTNKLKVKPLTDLELVYGTNPDGTFVTRGGFYTTCNRAPEKIFFVTSPRFVAGAPLKVDGSDPHCRVVVPQGSRFPVDLSNIFYQCCNLACGRRIAAELTLGCPKCGFQSTTRYCSLDCQWGDTAHFKLCGGRAMLYGNITPRCDIQRLRALKQRLVPTNSDLWRQQVAHTVSPGTYSLFMNVEEGNGGSSYQYSYQVGFAPGWEANAFGFLARLAIDHGHIGAARLMFRWVKRQIKRRAPSVWSDQTFESCVRAVADQLRAEFGPWWSEGELFWALDDTTPGGLLDLETARFMERQGWRLLWQDYPAVSWLPGLVLPPLTRPTPPPFVAGLDGFGKNPFLKGGELHPLAPLRDGYVPPGRAAASGSSQS</sequence>
<feature type="compositionally biased region" description="Basic residues" evidence="1">
    <location>
        <begin position="684"/>
        <end position="696"/>
    </location>
</feature>
<feature type="compositionally biased region" description="Low complexity" evidence="1">
    <location>
        <begin position="629"/>
        <end position="645"/>
    </location>
</feature>
<name>S8CBH2_DACHA</name>
<feature type="region of interest" description="Disordered" evidence="1">
    <location>
        <begin position="430"/>
        <end position="452"/>
    </location>
</feature>
<reference evidence="2 3" key="1">
    <citation type="journal article" date="2013" name="PLoS Genet.">
        <title>Genomic mechanisms accounting for the adaptation to parasitism in nematode-trapping fungi.</title>
        <authorList>
            <person name="Meerupati T."/>
            <person name="Andersson K.M."/>
            <person name="Friman E."/>
            <person name="Kumar D."/>
            <person name="Tunlid A."/>
            <person name="Ahren D."/>
        </authorList>
    </citation>
    <scope>NUCLEOTIDE SEQUENCE [LARGE SCALE GENOMIC DNA]</scope>
    <source>
        <strain evidence="2 3">CBS 200.50</strain>
    </source>
</reference>
<reference evidence="3" key="2">
    <citation type="submission" date="2013-04" db="EMBL/GenBank/DDBJ databases">
        <title>Genomic mechanisms accounting for the adaptation to parasitism in nematode-trapping fungi.</title>
        <authorList>
            <person name="Ahren D.G."/>
        </authorList>
    </citation>
    <scope>NUCLEOTIDE SEQUENCE [LARGE SCALE GENOMIC DNA]</scope>
    <source>
        <strain evidence="3">CBS 200.50</strain>
    </source>
</reference>
<feature type="compositionally biased region" description="Polar residues" evidence="1">
    <location>
        <begin position="1067"/>
        <end position="1083"/>
    </location>
</feature>
<feature type="region of interest" description="Disordered" evidence="1">
    <location>
        <begin position="559"/>
        <end position="770"/>
    </location>
</feature>
<gene>
    <name evidence="2" type="ORF">H072_1012</name>
</gene>